<accession>A0A9N9ZZS7</accession>
<proteinExistence type="inferred from homology"/>
<comment type="similarity">
    <text evidence="2">Belongs to the TAF6 family.</text>
</comment>
<dbReference type="InterPro" id="IPR004823">
    <property type="entry name" value="TAF_TATA-bd_Histone-like_dom"/>
</dbReference>
<dbReference type="Gene3D" id="1.25.40.770">
    <property type="entry name" value="TAF6, C-terminal HEAT repeat domain"/>
    <property type="match status" value="1"/>
</dbReference>
<dbReference type="Pfam" id="PF07571">
    <property type="entry name" value="TAF6_C"/>
    <property type="match status" value="1"/>
</dbReference>
<gene>
    <name evidence="9" type="ORF">BEMITA_LOCUS742</name>
</gene>
<keyword evidence="5" id="KW-0539">Nucleus</keyword>
<protein>
    <recommendedName>
        <fullName evidence="8">TATA box binding protein associated factor (TAF) histone-like fold domain-containing protein</fullName>
    </recommendedName>
</protein>
<dbReference type="EMBL" id="OU963862">
    <property type="protein sequence ID" value="CAH0381055.1"/>
    <property type="molecule type" value="Genomic_DNA"/>
</dbReference>
<dbReference type="AlphaFoldDB" id="A0A9N9ZZS7"/>
<feature type="region of interest" description="Disordered" evidence="6">
    <location>
        <begin position="1"/>
        <end position="32"/>
    </location>
</feature>
<organism evidence="9 10">
    <name type="scientific">Bemisia tabaci</name>
    <name type="common">Sweetpotato whitefly</name>
    <name type="synonym">Aleurodes tabaci</name>
    <dbReference type="NCBI Taxonomy" id="7038"/>
    <lineage>
        <taxon>Eukaryota</taxon>
        <taxon>Metazoa</taxon>
        <taxon>Ecdysozoa</taxon>
        <taxon>Arthropoda</taxon>
        <taxon>Hexapoda</taxon>
        <taxon>Insecta</taxon>
        <taxon>Pterygota</taxon>
        <taxon>Neoptera</taxon>
        <taxon>Paraneoptera</taxon>
        <taxon>Hemiptera</taxon>
        <taxon>Sternorrhyncha</taxon>
        <taxon>Aleyrodoidea</taxon>
        <taxon>Aleyrodidae</taxon>
        <taxon>Aleyrodinae</taxon>
        <taxon>Bemisia</taxon>
    </lineage>
</organism>
<keyword evidence="7" id="KW-0472">Membrane</keyword>
<evidence type="ECO:0000256" key="3">
    <source>
        <dbReference type="ARBA" id="ARBA00023015"/>
    </source>
</evidence>
<keyword evidence="7" id="KW-1133">Transmembrane helix</keyword>
<dbReference type="GO" id="GO:0046982">
    <property type="term" value="F:protein heterodimerization activity"/>
    <property type="evidence" value="ECO:0007669"/>
    <property type="project" value="InterPro"/>
</dbReference>
<evidence type="ECO:0000256" key="6">
    <source>
        <dbReference type="SAM" id="MobiDB-lite"/>
    </source>
</evidence>
<feature type="transmembrane region" description="Helical" evidence="7">
    <location>
        <begin position="374"/>
        <end position="396"/>
    </location>
</feature>
<name>A0A9N9ZZS7_BEMTA</name>
<evidence type="ECO:0000313" key="9">
    <source>
        <dbReference type="EMBL" id="CAH0381055.1"/>
    </source>
</evidence>
<dbReference type="CDD" id="cd22932">
    <property type="entry name" value="HFD_TAF6L"/>
    <property type="match status" value="1"/>
</dbReference>
<keyword evidence="10" id="KW-1185">Reference proteome</keyword>
<dbReference type="PANTHER" id="PTHR10221:SF22">
    <property type="entry name" value="TAF6-LIKE RNA POLYMERASE II P300_CBP-ASSOCIATED FACTOR-ASSOCIATED FACTOR 65 KDA SUBUNIT 6L"/>
    <property type="match status" value="1"/>
</dbReference>
<dbReference type="InterPro" id="IPR011442">
    <property type="entry name" value="TAF6_C"/>
</dbReference>
<feature type="compositionally biased region" description="Basic residues" evidence="6">
    <location>
        <begin position="1"/>
        <end position="18"/>
    </location>
</feature>
<dbReference type="GO" id="GO:0003713">
    <property type="term" value="F:transcription coactivator activity"/>
    <property type="evidence" value="ECO:0007669"/>
    <property type="project" value="TreeGrafter"/>
</dbReference>
<dbReference type="KEGG" id="btab:109041152"/>
<evidence type="ECO:0000256" key="7">
    <source>
        <dbReference type="SAM" id="Phobius"/>
    </source>
</evidence>
<dbReference type="PANTHER" id="PTHR10221">
    <property type="entry name" value="TRANSCRIPTION INITIATION FACTOR TFIID SUBUNIT 6"/>
    <property type="match status" value="1"/>
</dbReference>
<dbReference type="GO" id="GO:0005669">
    <property type="term" value="C:transcription factor TFIID complex"/>
    <property type="evidence" value="ECO:0007669"/>
    <property type="project" value="InterPro"/>
</dbReference>
<dbReference type="GO" id="GO:0016251">
    <property type="term" value="F:RNA polymerase II general transcription initiation factor activity"/>
    <property type="evidence" value="ECO:0007669"/>
    <property type="project" value="InterPro"/>
</dbReference>
<keyword evidence="4" id="KW-0804">Transcription</keyword>
<keyword evidence="3" id="KW-0805">Transcription regulation</keyword>
<feature type="domain" description="TATA box binding protein associated factor (TAF) histone-like fold" evidence="8">
    <location>
        <begin position="46"/>
        <end position="110"/>
    </location>
</feature>
<dbReference type="GO" id="GO:0051123">
    <property type="term" value="P:RNA polymerase II preinitiation complex assembly"/>
    <property type="evidence" value="ECO:0007669"/>
    <property type="project" value="TreeGrafter"/>
</dbReference>
<evidence type="ECO:0000313" key="10">
    <source>
        <dbReference type="Proteomes" id="UP001152759"/>
    </source>
</evidence>
<evidence type="ECO:0000256" key="4">
    <source>
        <dbReference type="ARBA" id="ARBA00023163"/>
    </source>
</evidence>
<evidence type="ECO:0000256" key="1">
    <source>
        <dbReference type="ARBA" id="ARBA00004123"/>
    </source>
</evidence>
<reference evidence="9" key="1">
    <citation type="submission" date="2021-12" db="EMBL/GenBank/DDBJ databases">
        <authorList>
            <person name="King R."/>
        </authorList>
    </citation>
    <scope>NUCLEOTIDE SEQUENCE</scope>
</reference>
<evidence type="ECO:0000256" key="2">
    <source>
        <dbReference type="ARBA" id="ARBA00007688"/>
    </source>
</evidence>
<evidence type="ECO:0000259" key="8">
    <source>
        <dbReference type="SMART" id="SM00803"/>
    </source>
</evidence>
<dbReference type="GO" id="GO:0000124">
    <property type="term" value="C:SAGA complex"/>
    <property type="evidence" value="ECO:0007669"/>
    <property type="project" value="InterPro"/>
</dbReference>
<sequence length="626" mass="70814">MDQKKGKTSKTKQNSKNKKAAEPEQIPEILVPEPEIFTDSEEEEEAIVSAASVVAYGECIGVENINEEIAASLAEDVTYRLREVIRNCAILLKNTKQKKLLVSHLNDVLEVYEAPPLYGHAYFHESNFIYVPAAGVFVPQEHTVSLVPLATSKTPISQPKEPSIEGSWIQPETSKKISEVELTSDSEEMCEKSPPLVADVGHEPFIVKNEEKFSARSESRLPPHAQKYCIHVAKVILKCHEPHLDVVIKDIRKNPRVSAVSPYLLNLVTLSVNALDRRATLTYALLRVVEALVQNPYVNPSYSHSVKRAVNALLVIAIEPNIMPNCDDLILRKRASLLLRNVLQSWLVDLKQQNDIIKILEGVLCPNISLASHYGALILLTVLGYCTKVFFFYTILKRYLPLLLDIEAKAVSNDAIQVNHIKGALLLAAESMYRQDLNAELSAEELKCWKKIDEILYAYFGDTICLRRLYCPLTAIPSDQSVFPINKPYLDGEHLPTKESKPTSSSDTSFFKDAVTPSSKMLARRYKPVSTFLAQWPMKRKNHVPERIFENFKRLNPFRSQFYFNFIGSSQIPYERIKARKLSLSHPIFNPAKLRSNKIVGKETRKIKFCTPTYKKSSCGDLYINI</sequence>
<dbReference type="GO" id="GO:0046695">
    <property type="term" value="C:SLIK (SAGA-like) complex"/>
    <property type="evidence" value="ECO:0007669"/>
    <property type="project" value="InterPro"/>
</dbReference>
<dbReference type="Gene3D" id="1.10.20.10">
    <property type="entry name" value="Histone, subunit A"/>
    <property type="match status" value="1"/>
</dbReference>
<comment type="subcellular location">
    <subcellularLocation>
        <location evidence="1">Nucleus</location>
    </subcellularLocation>
</comment>
<dbReference type="InterPro" id="IPR009072">
    <property type="entry name" value="Histone-fold"/>
</dbReference>
<dbReference type="CDD" id="cd08050">
    <property type="entry name" value="TAF6C"/>
    <property type="match status" value="1"/>
</dbReference>
<evidence type="ECO:0000256" key="5">
    <source>
        <dbReference type="ARBA" id="ARBA00023242"/>
    </source>
</evidence>
<dbReference type="InterPro" id="IPR037796">
    <property type="entry name" value="TAF6"/>
</dbReference>
<dbReference type="SMART" id="SM00803">
    <property type="entry name" value="TAF"/>
    <property type="match status" value="1"/>
</dbReference>
<dbReference type="Pfam" id="PF02969">
    <property type="entry name" value="TAF"/>
    <property type="match status" value="1"/>
</dbReference>
<dbReference type="InterPro" id="IPR046344">
    <property type="entry name" value="TAF6_C_sf"/>
</dbReference>
<dbReference type="Proteomes" id="UP001152759">
    <property type="component" value="Chromosome 1"/>
</dbReference>
<keyword evidence="7" id="KW-0812">Transmembrane</keyword>